<protein>
    <submittedName>
        <fullName evidence="2">Uncharacterized protein</fullName>
    </submittedName>
</protein>
<comment type="caution">
    <text evidence="2">The sequence shown here is derived from an EMBL/GenBank/DDBJ whole genome shotgun (WGS) entry which is preliminary data.</text>
</comment>
<evidence type="ECO:0000256" key="1">
    <source>
        <dbReference type="SAM" id="MobiDB-lite"/>
    </source>
</evidence>
<dbReference type="Proteomes" id="UP000664169">
    <property type="component" value="Unassembled WGS sequence"/>
</dbReference>
<keyword evidence="3" id="KW-1185">Reference proteome</keyword>
<organism evidence="2 3">
    <name type="scientific">Gomphillus americanus</name>
    <dbReference type="NCBI Taxonomy" id="1940652"/>
    <lineage>
        <taxon>Eukaryota</taxon>
        <taxon>Fungi</taxon>
        <taxon>Dikarya</taxon>
        <taxon>Ascomycota</taxon>
        <taxon>Pezizomycotina</taxon>
        <taxon>Lecanoromycetes</taxon>
        <taxon>OSLEUM clade</taxon>
        <taxon>Ostropomycetidae</taxon>
        <taxon>Ostropales</taxon>
        <taxon>Graphidaceae</taxon>
        <taxon>Gomphilloideae</taxon>
        <taxon>Gomphillus</taxon>
    </lineage>
</organism>
<accession>A0A8H3IYI2</accession>
<name>A0A8H3IYI2_9LECA</name>
<feature type="compositionally biased region" description="Basic and acidic residues" evidence="1">
    <location>
        <begin position="85"/>
        <end position="105"/>
    </location>
</feature>
<dbReference type="EMBL" id="CAJPDQ010000046">
    <property type="protein sequence ID" value="CAF9932679.1"/>
    <property type="molecule type" value="Genomic_DNA"/>
</dbReference>
<feature type="region of interest" description="Disordered" evidence="1">
    <location>
        <begin position="56"/>
        <end position="118"/>
    </location>
</feature>
<gene>
    <name evidence="2" type="ORF">GOMPHAMPRED_006641</name>
</gene>
<reference evidence="2" key="1">
    <citation type="submission" date="2021-03" db="EMBL/GenBank/DDBJ databases">
        <authorList>
            <person name="Tagirdzhanova G."/>
        </authorList>
    </citation>
    <scope>NUCLEOTIDE SEQUENCE</scope>
</reference>
<proteinExistence type="predicted"/>
<sequence>MTMKLWTAISDALNIFLSAAPSLSKIDPDMTMSYADIIASFLAAGQEVMDTRLSTQYKPLPGSASGNVADPASGSVLAPQYPNKSTHESRLDSKGAKSHRGTEVKHHPHHAKHEVAGL</sequence>
<evidence type="ECO:0000313" key="2">
    <source>
        <dbReference type="EMBL" id="CAF9932679.1"/>
    </source>
</evidence>
<evidence type="ECO:0000313" key="3">
    <source>
        <dbReference type="Proteomes" id="UP000664169"/>
    </source>
</evidence>
<dbReference type="AlphaFoldDB" id="A0A8H3IYI2"/>